<dbReference type="Pfam" id="PF13181">
    <property type="entry name" value="TPR_8"/>
    <property type="match status" value="1"/>
</dbReference>
<dbReference type="InterPro" id="IPR047150">
    <property type="entry name" value="SGT"/>
</dbReference>
<dbReference type="InterPro" id="IPR019734">
    <property type="entry name" value="TPR_rpt"/>
</dbReference>
<dbReference type="InterPro" id="IPR011990">
    <property type="entry name" value="TPR-like_helical_dom_sf"/>
</dbReference>
<evidence type="ECO:0000256" key="1">
    <source>
        <dbReference type="ARBA" id="ARBA00022737"/>
    </source>
</evidence>
<accession>A0ABR8PPR4</accession>
<evidence type="ECO:0000256" key="3">
    <source>
        <dbReference type="PROSITE-ProRule" id="PRU00339"/>
    </source>
</evidence>
<gene>
    <name evidence="4" type="ORF">H9661_02195</name>
</gene>
<sequence length="117" mass="13760">MSFFNEGNKLYNTQDYKRAIDCYKKAIKTKDNEACSYYNSGVCFIKLREYDNAITMIKKALQLHKESKYYFNLGYCYAMKEDTNKALINFNIAWALNNEDTDCEKAIKLITSRIVKK</sequence>
<comment type="caution">
    <text evidence="4">The sequence shown here is derived from an EMBL/GenBank/DDBJ whole genome shotgun (WGS) entry which is preliminary data.</text>
</comment>
<dbReference type="Pfam" id="PF07719">
    <property type="entry name" value="TPR_2"/>
    <property type="match status" value="1"/>
</dbReference>
<dbReference type="PANTHER" id="PTHR45831">
    <property type="entry name" value="LD24721P"/>
    <property type="match status" value="1"/>
</dbReference>
<keyword evidence="5" id="KW-1185">Reference proteome</keyword>
<dbReference type="EMBL" id="JACSRA010000002">
    <property type="protein sequence ID" value="MBD7910156.1"/>
    <property type="molecule type" value="Genomic_DNA"/>
</dbReference>
<name>A0ABR8PPR4_9CLOT</name>
<dbReference type="PANTHER" id="PTHR45831:SF2">
    <property type="entry name" value="LD24721P"/>
    <property type="match status" value="1"/>
</dbReference>
<dbReference type="SMART" id="SM00028">
    <property type="entry name" value="TPR"/>
    <property type="match status" value="3"/>
</dbReference>
<keyword evidence="2 3" id="KW-0802">TPR repeat</keyword>
<dbReference type="Gene3D" id="1.25.40.10">
    <property type="entry name" value="Tetratricopeptide repeat domain"/>
    <property type="match status" value="1"/>
</dbReference>
<dbReference type="Proteomes" id="UP000627781">
    <property type="component" value="Unassembled WGS sequence"/>
</dbReference>
<proteinExistence type="predicted"/>
<reference evidence="4 5" key="1">
    <citation type="submission" date="2020-08" db="EMBL/GenBank/DDBJ databases">
        <title>A Genomic Blueprint of the Chicken Gut Microbiome.</title>
        <authorList>
            <person name="Gilroy R."/>
            <person name="Ravi A."/>
            <person name="Getino M."/>
            <person name="Pursley I."/>
            <person name="Horton D.L."/>
            <person name="Alikhan N.-F."/>
            <person name="Baker D."/>
            <person name="Gharbi K."/>
            <person name="Hall N."/>
            <person name="Watson M."/>
            <person name="Adriaenssens E.M."/>
            <person name="Foster-Nyarko E."/>
            <person name="Jarju S."/>
            <person name="Secka A."/>
            <person name="Antonio M."/>
            <person name="Oren A."/>
            <person name="Chaudhuri R."/>
            <person name="La Ragione R.M."/>
            <person name="Hildebrand F."/>
            <person name="Pallen M.J."/>
        </authorList>
    </citation>
    <scope>NUCLEOTIDE SEQUENCE [LARGE SCALE GENOMIC DNA]</scope>
    <source>
        <strain evidence="4 5">Sa3CVN1</strain>
    </source>
</reference>
<dbReference type="SUPFAM" id="SSF48452">
    <property type="entry name" value="TPR-like"/>
    <property type="match status" value="1"/>
</dbReference>
<dbReference type="InterPro" id="IPR013105">
    <property type="entry name" value="TPR_2"/>
</dbReference>
<organism evidence="4 5">
    <name type="scientific">Clostridium cibarium</name>
    <dbReference type="NCBI Taxonomy" id="2762247"/>
    <lineage>
        <taxon>Bacteria</taxon>
        <taxon>Bacillati</taxon>
        <taxon>Bacillota</taxon>
        <taxon>Clostridia</taxon>
        <taxon>Eubacteriales</taxon>
        <taxon>Clostridiaceae</taxon>
        <taxon>Clostridium</taxon>
    </lineage>
</organism>
<protein>
    <submittedName>
        <fullName evidence="4">Tetratricopeptide repeat protein</fullName>
    </submittedName>
</protein>
<evidence type="ECO:0000256" key="2">
    <source>
        <dbReference type="ARBA" id="ARBA00022803"/>
    </source>
</evidence>
<feature type="repeat" description="TPR" evidence="3">
    <location>
        <begin position="34"/>
        <end position="67"/>
    </location>
</feature>
<evidence type="ECO:0000313" key="5">
    <source>
        <dbReference type="Proteomes" id="UP000627781"/>
    </source>
</evidence>
<dbReference type="RefSeq" id="WP_143314615.1">
    <property type="nucleotide sequence ID" value="NZ_JACSRA010000002.1"/>
</dbReference>
<keyword evidence="1" id="KW-0677">Repeat</keyword>
<dbReference type="PROSITE" id="PS50005">
    <property type="entry name" value="TPR"/>
    <property type="match status" value="1"/>
</dbReference>
<evidence type="ECO:0000313" key="4">
    <source>
        <dbReference type="EMBL" id="MBD7910156.1"/>
    </source>
</evidence>